<accession>A0ABN8CLP1</accession>
<keyword evidence="3" id="KW-1185">Reference proteome</keyword>
<evidence type="ECO:0000313" key="3">
    <source>
        <dbReference type="Proteomes" id="UP001158986"/>
    </source>
</evidence>
<proteinExistence type="predicted"/>
<protein>
    <submittedName>
        <fullName evidence="2">Uncharacterized protein</fullName>
    </submittedName>
</protein>
<reference evidence="2 3" key="1">
    <citation type="submission" date="2021-11" db="EMBL/GenBank/DDBJ databases">
        <authorList>
            <person name="Islam A."/>
            <person name="Islam S."/>
            <person name="Flora M.S."/>
            <person name="Rahman M."/>
            <person name="Ziaur R.M."/>
            <person name="Epstein J.H."/>
            <person name="Hassan M."/>
            <person name="Klassen M."/>
            <person name="Woodard K."/>
            <person name="Webb A."/>
            <person name="Webby R.J."/>
            <person name="El Zowalaty M.E."/>
        </authorList>
    </citation>
    <scope>NUCLEOTIDE SEQUENCE [LARGE SCALE GENOMIC DNA]</scope>
    <source>
        <strain evidence="2">Pbs1</strain>
    </source>
</reference>
<evidence type="ECO:0000313" key="2">
    <source>
        <dbReference type="EMBL" id="CAH0513990.1"/>
    </source>
</evidence>
<feature type="transmembrane region" description="Helical" evidence="1">
    <location>
        <begin position="157"/>
        <end position="175"/>
    </location>
</feature>
<dbReference type="EMBL" id="CAKLCB010000048">
    <property type="protein sequence ID" value="CAH0513990.1"/>
    <property type="molecule type" value="Genomic_DNA"/>
</dbReference>
<organism evidence="2 3">
    <name type="scientific">Peronospora belbahrii</name>
    <dbReference type="NCBI Taxonomy" id="622444"/>
    <lineage>
        <taxon>Eukaryota</taxon>
        <taxon>Sar</taxon>
        <taxon>Stramenopiles</taxon>
        <taxon>Oomycota</taxon>
        <taxon>Peronosporomycetes</taxon>
        <taxon>Peronosporales</taxon>
        <taxon>Peronosporaceae</taxon>
        <taxon>Peronospora</taxon>
    </lineage>
</organism>
<sequence>MALNALDDFADEQKTHLGRQCYCDWMRSIDFQRYWERCFDATPFTVDRAMPSLQVPNGASVLLSVVALAQRVLLPYCANNSHGTEMFVPILCLLPTDGNRLCNDAAVKKAMNRVCKRAGDRFVHNNVYRPLKAAMVKELQFVRYVPQRKRERTNWRGLVAGISPCGVFCGLYIASEFWPYDS</sequence>
<keyword evidence="1" id="KW-0812">Transmembrane</keyword>
<gene>
    <name evidence="2" type="ORF">PBS001_LOCUS772</name>
</gene>
<comment type="caution">
    <text evidence="2">The sequence shown here is derived from an EMBL/GenBank/DDBJ whole genome shotgun (WGS) entry which is preliminary data.</text>
</comment>
<name>A0ABN8CLP1_9STRA</name>
<keyword evidence="1" id="KW-1133">Transmembrane helix</keyword>
<keyword evidence="1" id="KW-0472">Membrane</keyword>
<evidence type="ECO:0000256" key="1">
    <source>
        <dbReference type="SAM" id="Phobius"/>
    </source>
</evidence>
<dbReference type="Proteomes" id="UP001158986">
    <property type="component" value="Unassembled WGS sequence"/>
</dbReference>